<accession>A0A318TK47</accession>
<dbReference type="Proteomes" id="UP000248148">
    <property type="component" value="Unassembled WGS sequence"/>
</dbReference>
<keyword evidence="2" id="KW-1185">Reference proteome</keyword>
<gene>
    <name evidence="1" type="ORF">BJ122_102240</name>
</gene>
<evidence type="ECO:0000313" key="1">
    <source>
        <dbReference type="EMBL" id="PYF05014.1"/>
    </source>
</evidence>
<dbReference type="EMBL" id="QJTI01000002">
    <property type="protein sequence ID" value="PYF05014.1"/>
    <property type="molecule type" value="Genomic_DNA"/>
</dbReference>
<organism evidence="1 2">
    <name type="scientific">Rhodopseudomonas faecalis</name>
    <dbReference type="NCBI Taxonomy" id="99655"/>
    <lineage>
        <taxon>Bacteria</taxon>
        <taxon>Pseudomonadati</taxon>
        <taxon>Pseudomonadota</taxon>
        <taxon>Alphaproteobacteria</taxon>
        <taxon>Hyphomicrobiales</taxon>
        <taxon>Nitrobacteraceae</taxon>
        <taxon>Rhodopseudomonas</taxon>
    </lineage>
</organism>
<protein>
    <submittedName>
        <fullName evidence="1">Uncharacterized protein</fullName>
    </submittedName>
</protein>
<proteinExistence type="predicted"/>
<comment type="caution">
    <text evidence="1">The sequence shown here is derived from an EMBL/GenBank/DDBJ whole genome shotgun (WGS) entry which is preliminary data.</text>
</comment>
<evidence type="ECO:0000313" key="2">
    <source>
        <dbReference type="Proteomes" id="UP000248148"/>
    </source>
</evidence>
<dbReference type="AlphaFoldDB" id="A0A318TK47"/>
<name>A0A318TK47_9BRAD</name>
<reference evidence="1 2" key="1">
    <citation type="submission" date="2018-06" db="EMBL/GenBank/DDBJ databases">
        <title>Genomic Encyclopedia of Archaeal and Bacterial Type Strains, Phase II (KMG-II): from individual species to whole genera.</title>
        <authorList>
            <person name="Goeker M."/>
        </authorList>
    </citation>
    <scope>NUCLEOTIDE SEQUENCE [LARGE SCALE GENOMIC DNA]</scope>
    <source>
        <strain evidence="1 2">JCM 11668</strain>
    </source>
</reference>
<sequence length="81" mass="9027">MMTQQCVFSREWQVARDGAGFAVIESDPAAPGSTVFHGLPSREAALAFIDQRRDAFEACIETQLRTMNDELALRMRGADQH</sequence>